<organism evidence="3 4">
    <name type="scientific">Siphonobacter aquaeclarae</name>
    <dbReference type="NCBI Taxonomy" id="563176"/>
    <lineage>
        <taxon>Bacteria</taxon>
        <taxon>Pseudomonadati</taxon>
        <taxon>Bacteroidota</taxon>
        <taxon>Cytophagia</taxon>
        <taxon>Cytophagales</taxon>
        <taxon>Cytophagaceae</taxon>
        <taxon>Siphonobacter</taxon>
    </lineage>
</organism>
<dbReference type="InterPro" id="IPR014284">
    <property type="entry name" value="RNA_pol_sigma-70_dom"/>
</dbReference>
<feature type="domain" description="DUF6596" evidence="2">
    <location>
        <begin position="182"/>
        <end position="281"/>
    </location>
</feature>
<accession>A0A1G9YAQ0</accession>
<dbReference type="Gene3D" id="1.10.10.10">
    <property type="entry name" value="Winged helix-like DNA-binding domain superfamily/Winged helix DNA-binding domain"/>
    <property type="match status" value="1"/>
</dbReference>
<proteinExistence type="predicted"/>
<dbReference type="SUPFAM" id="SSF88659">
    <property type="entry name" value="Sigma3 and sigma4 domains of RNA polymerase sigma factors"/>
    <property type="match status" value="1"/>
</dbReference>
<feature type="domain" description="RNA polymerase sigma-70 region 2" evidence="1">
    <location>
        <begin position="15"/>
        <end position="77"/>
    </location>
</feature>
<evidence type="ECO:0000313" key="3">
    <source>
        <dbReference type="EMBL" id="SDN06132.1"/>
    </source>
</evidence>
<dbReference type="GO" id="GO:0006352">
    <property type="term" value="P:DNA-templated transcription initiation"/>
    <property type="evidence" value="ECO:0007669"/>
    <property type="project" value="InterPro"/>
</dbReference>
<dbReference type="NCBIfam" id="TIGR02937">
    <property type="entry name" value="sigma70-ECF"/>
    <property type="match status" value="1"/>
</dbReference>
<reference evidence="3 4" key="1">
    <citation type="submission" date="2016-10" db="EMBL/GenBank/DDBJ databases">
        <authorList>
            <person name="de Groot N.N."/>
        </authorList>
    </citation>
    <scope>NUCLEOTIDE SEQUENCE [LARGE SCALE GENOMIC DNA]</scope>
    <source>
        <strain evidence="3 4">DSM 21668</strain>
    </source>
</reference>
<evidence type="ECO:0000259" key="2">
    <source>
        <dbReference type="Pfam" id="PF20239"/>
    </source>
</evidence>
<dbReference type="InterPro" id="IPR013324">
    <property type="entry name" value="RNA_pol_sigma_r3/r4-like"/>
</dbReference>
<keyword evidence="4" id="KW-1185">Reference proteome</keyword>
<dbReference type="SUPFAM" id="SSF88946">
    <property type="entry name" value="Sigma2 domain of RNA polymerase sigma factors"/>
    <property type="match status" value="1"/>
</dbReference>
<dbReference type="RefSeq" id="WP_093208936.1">
    <property type="nucleotide sequence ID" value="NZ_FNGS01000012.1"/>
</dbReference>
<dbReference type="PANTHER" id="PTHR47756">
    <property type="entry name" value="BLL6612 PROTEIN-RELATED"/>
    <property type="match status" value="1"/>
</dbReference>
<name>A0A1G9YAQ0_9BACT</name>
<dbReference type="InterPro" id="IPR007627">
    <property type="entry name" value="RNA_pol_sigma70_r2"/>
</dbReference>
<dbReference type="Proteomes" id="UP000198901">
    <property type="component" value="Unassembled WGS sequence"/>
</dbReference>
<dbReference type="PANTHER" id="PTHR47756:SF2">
    <property type="entry name" value="BLL6612 PROTEIN"/>
    <property type="match status" value="1"/>
</dbReference>
<protein>
    <submittedName>
        <fullName evidence="3">RNA polymerase sigma-70 factor, ECF subfamily</fullName>
    </submittedName>
</protein>
<evidence type="ECO:0000259" key="1">
    <source>
        <dbReference type="Pfam" id="PF04542"/>
    </source>
</evidence>
<dbReference type="InterPro" id="IPR036388">
    <property type="entry name" value="WH-like_DNA-bd_sf"/>
</dbReference>
<dbReference type="OrthoDB" id="9780299at2"/>
<dbReference type="Gene3D" id="1.10.1740.10">
    <property type="match status" value="1"/>
</dbReference>
<dbReference type="InterPro" id="IPR013325">
    <property type="entry name" value="RNA_pol_sigma_r2"/>
</dbReference>
<evidence type="ECO:0000313" key="4">
    <source>
        <dbReference type="Proteomes" id="UP000198901"/>
    </source>
</evidence>
<dbReference type="InterPro" id="IPR046531">
    <property type="entry name" value="DUF6596"/>
</dbReference>
<dbReference type="AlphaFoldDB" id="A0A1G9YAQ0"/>
<dbReference type="Pfam" id="PF20239">
    <property type="entry name" value="DUF6596"/>
    <property type="match status" value="1"/>
</dbReference>
<dbReference type="STRING" id="563176.SAMN04488090_4885"/>
<sequence>MSQPSLKSLFQKEFTRMVAVIAKRYGLQDVAAAEDLVSETFLLAAETWGTKGVPDNPEAWLYTVARQKALYQYRRARIYEDRVLPEWTAAQEAPADELDFSQENIRDSQLRMLFAVCTPAIAAEAQIGLALRILCGFGLEDIAEAFLSNRETVNKRLTRAREKLRTEGVSLEFPAEEEMEGRLDNVLRVIYLLFSEGYYSRAGNTVLRQELCLEALRLGQMLTAFGPTDQPKTSALMALMCFHASRFPARDVPDSPLYDEQDVSRWDKELIHQGQVFLGRSLRGSELSPYHLEARIAMWHCQPEEVPEKWPDILALYDLLLRVHYSPAAALNRLVAYSKVHGAEAAIPEALALGFDTNHFYFLVLGELYREIDAVQSRRYWQQAADLTRNPAERDVILRRLAD</sequence>
<gene>
    <name evidence="3" type="ORF">SAMN04488090_4885</name>
</gene>
<dbReference type="Pfam" id="PF04542">
    <property type="entry name" value="Sigma70_r2"/>
    <property type="match status" value="1"/>
</dbReference>
<dbReference type="GO" id="GO:0003700">
    <property type="term" value="F:DNA-binding transcription factor activity"/>
    <property type="evidence" value="ECO:0007669"/>
    <property type="project" value="InterPro"/>
</dbReference>
<dbReference type="EMBL" id="FNGS01000012">
    <property type="protein sequence ID" value="SDN06132.1"/>
    <property type="molecule type" value="Genomic_DNA"/>
</dbReference>